<feature type="compositionally biased region" description="Basic and acidic residues" evidence="1">
    <location>
        <begin position="176"/>
        <end position="190"/>
    </location>
</feature>
<comment type="caution">
    <text evidence="2">The sequence shown here is derived from an EMBL/GenBank/DDBJ whole genome shotgun (WGS) entry which is preliminary data.</text>
</comment>
<evidence type="ECO:0000256" key="1">
    <source>
        <dbReference type="SAM" id="MobiDB-lite"/>
    </source>
</evidence>
<reference evidence="2" key="1">
    <citation type="submission" date="2022-08" db="EMBL/GenBank/DDBJ databases">
        <title>Novel sulphate-reducing endosymbionts in the free-living metamonad Anaeramoeba.</title>
        <authorList>
            <person name="Jerlstrom-Hultqvist J."/>
            <person name="Cepicka I."/>
            <person name="Gallot-Lavallee L."/>
            <person name="Salas-Leiva D."/>
            <person name="Curtis B.A."/>
            <person name="Zahonova K."/>
            <person name="Pipaliya S."/>
            <person name="Dacks J."/>
            <person name="Roger A.J."/>
        </authorList>
    </citation>
    <scope>NUCLEOTIDE SEQUENCE</scope>
    <source>
        <strain evidence="2">Busselton2</strain>
    </source>
</reference>
<feature type="region of interest" description="Disordered" evidence="1">
    <location>
        <begin position="172"/>
        <end position="209"/>
    </location>
</feature>
<dbReference type="AlphaFoldDB" id="A0AAV7YGZ9"/>
<dbReference type="Proteomes" id="UP001146793">
    <property type="component" value="Unassembled WGS sequence"/>
</dbReference>
<evidence type="ECO:0000313" key="2">
    <source>
        <dbReference type="EMBL" id="KAJ3429136.1"/>
    </source>
</evidence>
<gene>
    <name evidence="2" type="ORF">M0812_24476</name>
</gene>
<dbReference type="EMBL" id="JANTQA010000057">
    <property type="protein sequence ID" value="KAJ3429136.1"/>
    <property type="molecule type" value="Genomic_DNA"/>
</dbReference>
<protein>
    <submittedName>
        <fullName evidence="2">Uncharacterized protein</fullName>
    </submittedName>
</protein>
<sequence length="289" mass="33525">MGSKLPKFQPQTTVSNRFTFEQIFEENSEVCSIILQINKHAKTSTIKPLPEHGFRNINRNKNKNKKETKQTQTKATSKTNSPKINIRTVQQKKVHQEKTINKLEILQEEETTTDSEFKTKTISFTSTSESEISEDSCTDERLSTSSDFGYDSTHNSDMVFNNKTNNRRKKFNLKNFPREDTQHEKEEVNSEAKVQGQGQGQGHGKMQVQVQGKGKNLYNQQSQQDSFTKMNLYQPIKYKKSGLIYFEHSKKKYSPFQQIKQDNTKITFSNQRTLELLKKTHLIKLNSLN</sequence>
<accession>A0AAV7YGZ9</accession>
<organism evidence="2 3">
    <name type="scientific">Anaeramoeba flamelloides</name>
    <dbReference type="NCBI Taxonomy" id="1746091"/>
    <lineage>
        <taxon>Eukaryota</taxon>
        <taxon>Metamonada</taxon>
        <taxon>Anaeramoebidae</taxon>
        <taxon>Anaeramoeba</taxon>
    </lineage>
</organism>
<feature type="region of interest" description="Disordered" evidence="1">
    <location>
        <begin position="46"/>
        <end position="82"/>
    </location>
</feature>
<feature type="compositionally biased region" description="Low complexity" evidence="1">
    <location>
        <begin position="70"/>
        <end position="80"/>
    </location>
</feature>
<name>A0AAV7YGZ9_9EUKA</name>
<evidence type="ECO:0000313" key="3">
    <source>
        <dbReference type="Proteomes" id="UP001146793"/>
    </source>
</evidence>
<proteinExistence type="predicted"/>